<name>A0AA36ELN9_LACSI</name>
<dbReference type="EMBL" id="OX465084">
    <property type="protein sequence ID" value="CAI9297955.1"/>
    <property type="molecule type" value="Genomic_DNA"/>
</dbReference>
<gene>
    <name evidence="1" type="ORF">LSALG_LOCUS36736</name>
</gene>
<protein>
    <submittedName>
        <fullName evidence="1">Uncharacterized protein</fullName>
    </submittedName>
</protein>
<dbReference type="AlphaFoldDB" id="A0AA36ELN9"/>
<reference evidence="1" key="1">
    <citation type="submission" date="2023-04" db="EMBL/GenBank/DDBJ databases">
        <authorList>
            <person name="Vijverberg K."/>
            <person name="Xiong W."/>
            <person name="Schranz E."/>
        </authorList>
    </citation>
    <scope>NUCLEOTIDE SEQUENCE</scope>
</reference>
<dbReference type="Proteomes" id="UP001177003">
    <property type="component" value="Chromosome 8"/>
</dbReference>
<keyword evidence="2" id="KW-1185">Reference proteome</keyword>
<accession>A0AA36ELN9</accession>
<evidence type="ECO:0000313" key="2">
    <source>
        <dbReference type="Proteomes" id="UP001177003"/>
    </source>
</evidence>
<proteinExistence type="predicted"/>
<sequence length="141" mass="15789">MSTPIITVALHQDDQEASSSNFQNFVRSQLSLIVQLTQIMDKRLTKFERYVATIKRLMVLCDDDDDDDMVLMKPLLALQISVANILDVDATTDQPIPYTGDQSKIDDYEGFLDLGFMQEVVVPIVPLNVVYPGSSFKGDIS</sequence>
<organism evidence="1 2">
    <name type="scientific">Lactuca saligna</name>
    <name type="common">Willowleaf lettuce</name>
    <dbReference type="NCBI Taxonomy" id="75948"/>
    <lineage>
        <taxon>Eukaryota</taxon>
        <taxon>Viridiplantae</taxon>
        <taxon>Streptophyta</taxon>
        <taxon>Embryophyta</taxon>
        <taxon>Tracheophyta</taxon>
        <taxon>Spermatophyta</taxon>
        <taxon>Magnoliopsida</taxon>
        <taxon>eudicotyledons</taxon>
        <taxon>Gunneridae</taxon>
        <taxon>Pentapetalae</taxon>
        <taxon>asterids</taxon>
        <taxon>campanulids</taxon>
        <taxon>Asterales</taxon>
        <taxon>Asteraceae</taxon>
        <taxon>Cichorioideae</taxon>
        <taxon>Cichorieae</taxon>
        <taxon>Lactucinae</taxon>
        <taxon>Lactuca</taxon>
    </lineage>
</organism>
<evidence type="ECO:0000313" key="1">
    <source>
        <dbReference type="EMBL" id="CAI9297955.1"/>
    </source>
</evidence>